<gene>
    <name evidence="2" type="ORF">HMPREF0877_1168</name>
</gene>
<comment type="caution">
    <text evidence="2">The sequence shown here is derived from an EMBL/GenBank/DDBJ whole genome shotgun (WGS) entry which is preliminary data.</text>
</comment>
<proteinExistence type="predicted"/>
<dbReference type="AlphaFoldDB" id="C5RB23"/>
<dbReference type="EMBL" id="ACKU01000014">
    <property type="protein sequence ID" value="EER74692.1"/>
    <property type="molecule type" value="Genomic_DNA"/>
</dbReference>
<dbReference type="SUPFAM" id="SSF54593">
    <property type="entry name" value="Glyoxalase/Bleomycin resistance protein/Dihydroxybiphenyl dioxygenase"/>
    <property type="match status" value="2"/>
</dbReference>
<feature type="domain" description="VOC" evidence="1">
    <location>
        <begin position="23"/>
        <end position="138"/>
    </location>
</feature>
<evidence type="ECO:0000259" key="1">
    <source>
        <dbReference type="PROSITE" id="PS51819"/>
    </source>
</evidence>
<dbReference type="HOGENOM" id="CLU_059557_0_0_9"/>
<dbReference type="InterPro" id="IPR029068">
    <property type="entry name" value="Glyas_Bleomycin-R_OHBP_Dase"/>
</dbReference>
<evidence type="ECO:0000313" key="2">
    <source>
        <dbReference type="EMBL" id="EER74692.1"/>
    </source>
</evidence>
<reference evidence="2 3" key="1">
    <citation type="submission" date="2009-04" db="EMBL/GenBank/DDBJ databases">
        <authorList>
            <person name="Qin X."/>
            <person name="Bachman B."/>
            <person name="Battles P."/>
            <person name="Bell A."/>
            <person name="Bess C."/>
            <person name="Bickham C."/>
            <person name="Chaboub L."/>
            <person name="Chen D."/>
            <person name="Coyle M."/>
            <person name="Deiros D.R."/>
            <person name="Dinh H."/>
            <person name="Forbes L."/>
            <person name="Fowler G."/>
            <person name="Francisco L."/>
            <person name="Fu Q."/>
            <person name="Gubbala S."/>
            <person name="Hale W."/>
            <person name="Han Y."/>
            <person name="Hemphill L."/>
            <person name="Highlander S.K."/>
            <person name="Hirani K."/>
            <person name="Hogues M."/>
            <person name="Jackson L."/>
            <person name="Jakkamsetti A."/>
            <person name="Javaid M."/>
            <person name="Jiang H."/>
            <person name="Korchina V."/>
            <person name="Kovar C."/>
            <person name="Lara F."/>
            <person name="Lee S."/>
            <person name="Mata R."/>
            <person name="Mathew T."/>
            <person name="Moen C."/>
            <person name="Morales K."/>
            <person name="Munidasa M."/>
            <person name="Nazareth L."/>
            <person name="Ngo R."/>
            <person name="Nguyen L."/>
            <person name="Okwuonu G."/>
            <person name="Ongeri F."/>
            <person name="Patil S."/>
            <person name="Petrosino J."/>
            <person name="Pham C."/>
            <person name="Pham P."/>
            <person name="Pu L.-L."/>
            <person name="Puazo M."/>
            <person name="Raj R."/>
            <person name="Reid J."/>
            <person name="Rouhana J."/>
            <person name="Saada N."/>
            <person name="Shang Y."/>
            <person name="Simmons D."/>
            <person name="Thornton R."/>
            <person name="Warren J."/>
            <person name="Weissenberger G."/>
            <person name="Zhang J."/>
            <person name="Zhang L."/>
            <person name="Zhou C."/>
            <person name="Zhu D."/>
            <person name="Muzny D."/>
            <person name="Worley K."/>
            <person name="Gibbs R."/>
        </authorList>
    </citation>
    <scope>NUCLEOTIDE SEQUENCE [LARGE SCALE GENOMIC DNA]</scope>
    <source>
        <strain evidence="2 3">ATCC 33313</strain>
    </source>
</reference>
<accession>C5RB23</accession>
<protein>
    <submittedName>
        <fullName evidence="2">Glyoxalase family protein</fullName>
    </submittedName>
</protein>
<dbReference type="InterPro" id="IPR004360">
    <property type="entry name" value="Glyas_Fos-R_dOase_dom"/>
</dbReference>
<name>C5RB23_WEIPA</name>
<sequence>MIHLLLVGKIRKEMCKMKTARYDIQRLTMRVVDEERTRVFYEKVLGLVDVSSDENHIDYAFREGEAPFLTMLLNGKAQTVAQTGLYHVALLFPNAAELASLLHRLLTLQIPVGAGDHTVSEALYINDFEGNGLELYHDRDAAGWQWTDGQVKMGTDEVDADALLAKKTHEWSGFPVGMKIGHLHFMGNDLDVADHFFLDFLQMDLVTDMRPGASFYSNNHYHHHHAVNLWQSRHSDRRHLDEAGLVGWQVIVDEKYFALLTQRAEQMPGLIENSHAQIVIVDPMGSTLTINHE</sequence>
<dbReference type="PROSITE" id="PS51819">
    <property type="entry name" value="VOC"/>
    <property type="match status" value="1"/>
</dbReference>
<keyword evidence="3" id="KW-1185">Reference proteome</keyword>
<dbReference type="Proteomes" id="UP000004528">
    <property type="component" value="Unassembled WGS sequence"/>
</dbReference>
<dbReference type="Pfam" id="PF00903">
    <property type="entry name" value="Glyoxalase"/>
    <property type="match status" value="1"/>
</dbReference>
<dbReference type="STRING" id="585506.HMPREF0877_1168"/>
<dbReference type="PANTHER" id="PTHR43279">
    <property type="entry name" value="CATECHOL-2,3-DIOXYGENASE"/>
    <property type="match status" value="1"/>
</dbReference>
<dbReference type="Gene3D" id="3.10.180.10">
    <property type="entry name" value="2,3-Dihydroxybiphenyl 1,2-Dioxygenase, domain 1"/>
    <property type="match status" value="2"/>
</dbReference>
<evidence type="ECO:0000313" key="3">
    <source>
        <dbReference type="Proteomes" id="UP000004528"/>
    </source>
</evidence>
<dbReference type="eggNOG" id="COG2514">
    <property type="taxonomic scope" value="Bacteria"/>
</dbReference>
<organism evidence="2 3">
    <name type="scientific">Weissella paramesenteroides ATCC 33313</name>
    <dbReference type="NCBI Taxonomy" id="585506"/>
    <lineage>
        <taxon>Bacteria</taxon>
        <taxon>Bacillati</taxon>
        <taxon>Bacillota</taxon>
        <taxon>Bacilli</taxon>
        <taxon>Lactobacillales</taxon>
        <taxon>Lactobacillaceae</taxon>
        <taxon>Weissella</taxon>
    </lineage>
</organism>
<dbReference type="InterPro" id="IPR037523">
    <property type="entry name" value="VOC_core"/>
</dbReference>
<dbReference type="PANTHER" id="PTHR43279:SF1">
    <property type="entry name" value="CATECHOL-2,3-DIOXYGENASE"/>
    <property type="match status" value="1"/>
</dbReference>